<dbReference type="PANTHER" id="PTHR31157">
    <property type="entry name" value="SCP DOMAIN-CONTAINING PROTEIN"/>
    <property type="match status" value="1"/>
</dbReference>
<keyword evidence="4" id="KW-1185">Reference proteome</keyword>
<dbReference type="EMBL" id="BAABRO010000002">
    <property type="protein sequence ID" value="GAA5505804.1"/>
    <property type="molecule type" value="Genomic_DNA"/>
</dbReference>
<gene>
    <name evidence="3" type="ORF">Rcae01_01252</name>
</gene>
<name>A0ABP9VKT6_9BACT</name>
<evidence type="ECO:0000259" key="2">
    <source>
        <dbReference type="Pfam" id="PF00188"/>
    </source>
</evidence>
<protein>
    <recommendedName>
        <fullName evidence="2">SCP domain-containing protein</fullName>
    </recommendedName>
</protein>
<accession>A0ABP9VKT6</accession>
<organism evidence="3 4">
    <name type="scientific">Novipirellula caenicola</name>
    <dbReference type="NCBI Taxonomy" id="1536901"/>
    <lineage>
        <taxon>Bacteria</taxon>
        <taxon>Pseudomonadati</taxon>
        <taxon>Planctomycetota</taxon>
        <taxon>Planctomycetia</taxon>
        <taxon>Pirellulales</taxon>
        <taxon>Pirellulaceae</taxon>
        <taxon>Novipirellula</taxon>
    </lineage>
</organism>
<dbReference type="PANTHER" id="PTHR31157:SF1">
    <property type="entry name" value="SCP DOMAIN-CONTAINING PROTEIN"/>
    <property type="match status" value="1"/>
</dbReference>
<keyword evidence="1" id="KW-0732">Signal</keyword>
<dbReference type="InterPro" id="IPR035940">
    <property type="entry name" value="CAP_sf"/>
</dbReference>
<dbReference type="InterPro" id="IPR014044">
    <property type="entry name" value="CAP_dom"/>
</dbReference>
<dbReference type="CDD" id="cd05379">
    <property type="entry name" value="CAP_bacterial"/>
    <property type="match status" value="1"/>
</dbReference>
<comment type="caution">
    <text evidence="3">The sequence shown here is derived from an EMBL/GenBank/DDBJ whole genome shotgun (WGS) entry which is preliminary data.</text>
</comment>
<feature type="domain" description="SCP" evidence="2">
    <location>
        <begin position="42"/>
        <end position="163"/>
    </location>
</feature>
<dbReference type="SUPFAM" id="SSF55797">
    <property type="entry name" value="PR-1-like"/>
    <property type="match status" value="1"/>
</dbReference>
<evidence type="ECO:0000313" key="4">
    <source>
        <dbReference type="Proteomes" id="UP001416858"/>
    </source>
</evidence>
<dbReference type="Pfam" id="PF00188">
    <property type="entry name" value="CAP"/>
    <property type="match status" value="1"/>
</dbReference>
<evidence type="ECO:0000313" key="3">
    <source>
        <dbReference type="EMBL" id="GAA5505804.1"/>
    </source>
</evidence>
<dbReference type="RefSeq" id="WP_345682793.1">
    <property type="nucleotide sequence ID" value="NZ_BAABRO010000002.1"/>
</dbReference>
<reference evidence="3 4" key="1">
    <citation type="submission" date="2024-02" db="EMBL/GenBank/DDBJ databases">
        <title>Rhodopirellula caenicola NBRC 110016.</title>
        <authorList>
            <person name="Ichikawa N."/>
            <person name="Katano-Makiyama Y."/>
            <person name="Hidaka K."/>
        </authorList>
    </citation>
    <scope>NUCLEOTIDE SEQUENCE [LARGE SCALE GENOMIC DNA]</scope>
    <source>
        <strain evidence="3 4">NBRC 110016</strain>
    </source>
</reference>
<feature type="chain" id="PRO_5046535641" description="SCP domain-containing protein" evidence="1">
    <location>
        <begin position="23"/>
        <end position="241"/>
    </location>
</feature>
<sequence>MWRFQSCFLMLCVAIAPSSARSADPSPDDTLIQQVEQAIVKQTNEFRSKHDLNEVTRDENLTKSASDFAAFMARTGKYGHNADGQTPAQRAKAAGYTYCVIRENIAYRTNTGDVTAESLIDIFVQGWIDSPPHRENMLAEYVTDTGVAVATTDGVTYYAVQLFGRPKSRAIKITIRNESAELKTVISEANDSQDEIEMPPRTIIKMTRCFPTTLWLKDTDAEMRLTESSELLLTDEGIQRK</sequence>
<proteinExistence type="predicted"/>
<dbReference type="Gene3D" id="3.40.33.10">
    <property type="entry name" value="CAP"/>
    <property type="match status" value="1"/>
</dbReference>
<dbReference type="Proteomes" id="UP001416858">
    <property type="component" value="Unassembled WGS sequence"/>
</dbReference>
<feature type="signal peptide" evidence="1">
    <location>
        <begin position="1"/>
        <end position="22"/>
    </location>
</feature>
<evidence type="ECO:0000256" key="1">
    <source>
        <dbReference type="SAM" id="SignalP"/>
    </source>
</evidence>